<organism evidence="1 2">
    <name type="scientific">Gallibacterium anatis 12656/12</name>
    <dbReference type="NCBI Taxonomy" id="1195244"/>
    <lineage>
        <taxon>Bacteria</taxon>
        <taxon>Pseudomonadati</taxon>
        <taxon>Pseudomonadota</taxon>
        <taxon>Gammaproteobacteria</taxon>
        <taxon>Pasteurellales</taxon>
        <taxon>Pasteurellaceae</taxon>
        <taxon>Gallibacterium</taxon>
    </lineage>
</organism>
<evidence type="ECO:0000313" key="2">
    <source>
        <dbReference type="Proteomes" id="UP000016529"/>
    </source>
</evidence>
<accession>U1H3Z6</accession>
<dbReference type="AlphaFoldDB" id="U1H3Z6"/>
<sequence>MKKLTNNFMIRKTSALADKIYVRLFPSEILPEQVESGALVFHKNGNISLNYKDEQVRNNIRKHMELLERITVEKIK</sequence>
<gene>
    <name evidence="1" type="ORF">N561_00735</name>
</gene>
<dbReference type="Proteomes" id="UP000016529">
    <property type="component" value="Unassembled WGS sequence"/>
</dbReference>
<proteinExistence type="predicted"/>
<dbReference type="PATRIC" id="fig|1195244.3.peg.143"/>
<reference evidence="1 2" key="1">
    <citation type="journal article" date="2013" name="Genome Announc.">
        <title>Draft Genome Sequence of Gallibacterium anatis bv. haemolytica 12656-12 Liver, an Isolate Obtained from the Liver of a Septicemic Chicken.</title>
        <authorList>
            <person name="Kudirkiene E."/>
            <person name="Christensen H."/>
            <person name="Bojesen A.M."/>
        </authorList>
    </citation>
    <scope>NUCLEOTIDE SEQUENCE [LARGE SCALE GENOMIC DNA]</scope>
    <source>
        <strain evidence="1">12656/12</strain>
    </source>
</reference>
<dbReference type="EMBL" id="AVOX01000004">
    <property type="protein sequence ID" value="ERF79483.1"/>
    <property type="molecule type" value="Genomic_DNA"/>
</dbReference>
<dbReference type="RefSeq" id="WP_021460842.1">
    <property type="nucleotide sequence ID" value="NZ_AVOX01000004.1"/>
</dbReference>
<protein>
    <submittedName>
        <fullName evidence="1">Uncharacterized protein</fullName>
    </submittedName>
</protein>
<comment type="caution">
    <text evidence="1">The sequence shown here is derived from an EMBL/GenBank/DDBJ whole genome shotgun (WGS) entry which is preliminary data.</text>
</comment>
<evidence type="ECO:0000313" key="1">
    <source>
        <dbReference type="EMBL" id="ERF79483.1"/>
    </source>
</evidence>
<name>U1H3Z6_9PAST</name>